<gene>
    <name evidence="2" type="ORF">ICN82_16070</name>
</gene>
<name>A0A8J7CWC9_9RHOB</name>
<proteinExistence type="predicted"/>
<feature type="region of interest" description="Disordered" evidence="1">
    <location>
        <begin position="1"/>
        <end position="24"/>
    </location>
</feature>
<comment type="caution">
    <text evidence="2">The sequence shown here is derived from an EMBL/GenBank/DDBJ whole genome shotgun (WGS) entry which is preliminary data.</text>
</comment>
<dbReference type="Proteomes" id="UP000609121">
    <property type="component" value="Unassembled WGS sequence"/>
</dbReference>
<dbReference type="RefSeq" id="WP_193184647.1">
    <property type="nucleotide sequence ID" value="NZ_JACVXA010000056.1"/>
</dbReference>
<keyword evidence="3" id="KW-1185">Reference proteome</keyword>
<evidence type="ECO:0000256" key="1">
    <source>
        <dbReference type="SAM" id="MobiDB-lite"/>
    </source>
</evidence>
<dbReference type="AlphaFoldDB" id="A0A8J7CWC9"/>
<feature type="non-terminal residue" evidence="2">
    <location>
        <position position="1"/>
    </location>
</feature>
<dbReference type="EMBL" id="JACVXA010000056">
    <property type="protein sequence ID" value="MBE3639719.1"/>
    <property type="molecule type" value="Genomic_DNA"/>
</dbReference>
<evidence type="ECO:0000313" key="2">
    <source>
        <dbReference type="EMBL" id="MBE3639719.1"/>
    </source>
</evidence>
<protein>
    <submittedName>
        <fullName evidence="2">Uncharacterized protein</fullName>
    </submittedName>
</protein>
<evidence type="ECO:0000313" key="3">
    <source>
        <dbReference type="Proteomes" id="UP000609121"/>
    </source>
</evidence>
<reference evidence="2" key="1">
    <citation type="submission" date="2020-09" db="EMBL/GenBank/DDBJ databases">
        <title>A novel bacterium of genus Mangrovicoccus, isolated from South China Sea.</title>
        <authorList>
            <person name="Huang H."/>
            <person name="Mo K."/>
            <person name="Hu Y."/>
        </authorList>
    </citation>
    <scope>NUCLEOTIDE SEQUENCE</scope>
    <source>
        <strain evidence="2">HB182678</strain>
    </source>
</reference>
<sequence>ALARARARTLRRAAAMETPDPRRRARMARALARLERQSEFALPLLAAEDAPGTGGLQRLRGILARLDDLDRIDPPADAAGRAALERQIAGHWHEARAAWRDLRAAPEFRAA</sequence>
<feature type="compositionally biased region" description="Basic residues" evidence="1">
    <location>
        <begin position="1"/>
        <end position="11"/>
    </location>
</feature>
<accession>A0A8J7CWC9</accession>
<organism evidence="2 3">
    <name type="scientific">Mangrovicoccus algicola</name>
    <dbReference type="NCBI Taxonomy" id="2771008"/>
    <lineage>
        <taxon>Bacteria</taxon>
        <taxon>Pseudomonadati</taxon>
        <taxon>Pseudomonadota</taxon>
        <taxon>Alphaproteobacteria</taxon>
        <taxon>Rhodobacterales</taxon>
        <taxon>Paracoccaceae</taxon>
        <taxon>Mangrovicoccus</taxon>
    </lineage>
</organism>